<dbReference type="Pfam" id="PF05121">
    <property type="entry name" value="GvpK"/>
    <property type="match status" value="1"/>
</dbReference>
<evidence type="ECO:0000256" key="3">
    <source>
        <dbReference type="ARBA" id="ARBA00035659"/>
    </source>
</evidence>
<dbReference type="RefSeq" id="WP_378289710.1">
    <property type="nucleotide sequence ID" value="NZ_JBHSON010000102.1"/>
</dbReference>
<evidence type="ECO:0000256" key="1">
    <source>
        <dbReference type="ARBA" id="ARBA00022987"/>
    </source>
</evidence>
<evidence type="ECO:0000313" key="5">
    <source>
        <dbReference type="EMBL" id="MFC5753071.1"/>
    </source>
</evidence>
<sequence length="119" mass="13434">MVDGPGPRRDGRVARRPASSPNRGRTSRLQQRLETDAEQVQRDLVRLVLTIVELVRQLMERQALRRVEGGDLSDDQVEELGLALMRLEEAMTELRGRFDLDARDLNLDLGPLGPLLPPD</sequence>
<evidence type="ECO:0000256" key="2">
    <source>
        <dbReference type="ARBA" id="ARBA00035108"/>
    </source>
</evidence>
<reference evidence="6" key="1">
    <citation type="journal article" date="2019" name="Int. J. Syst. Evol. Microbiol.">
        <title>The Global Catalogue of Microorganisms (GCM) 10K type strain sequencing project: providing services to taxonomists for standard genome sequencing and annotation.</title>
        <authorList>
            <consortium name="The Broad Institute Genomics Platform"/>
            <consortium name="The Broad Institute Genome Sequencing Center for Infectious Disease"/>
            <person name="Wu L."/>
            <person name="Ma J."/>
        </authorList>
    </citation>
    <scope>NUCLEOTIDE SEQUENCE [LARGE SCALE GENOMIC DNA]</scope>
    <source>
        <strain evidence="6">KCTC 42087</strain>
    </source>
</reference>
<dbReference type="PANTHER" id="PTHR40137:SF2">
    <property type="entry name" value="PROTEIN GVPK 1"/>
    <property type="match status" value="1"/>
</dbReference>
<dbReference type="InterPro" id="IPR007805">
    <property type="entry name" value="GvpK"/>
</dbReference>
<feature type="compositionally biased region" description="Polar residues" evidence="4">
    <location>
        <begin position="19"/>
        <end position="30"/>
    </location>
</feature>
<name>A0ABW1AEW3_9ACTN</name>
<organism evidence="5 6">
    <name type="scientific">Actinomadura rugatobispora</name>
    <dbReference type="NCBI Taxonomy" id="1994"/>
    <lineage>
        <taxon>Bacteria</taxon>
        <taxon>Bacillati</taxon>
        <taxon>Actinomycetota</taxon>
        <taxon>Actinomycetes</taxon>
        <taxon>Streptosporangiales</taxon>
        <taxon>Thermomonosporaceae</taxon>
        <taxon>Actinomadura</taxon>
    </lineage>
</organism>
<dbReference type="Proteomes" id="UP001596074">
    <property type="component" value="Unassembled WGS sequence"/>
</dbReference>
<protein>
    <submittedName>
        <fullName evidence="5">Gas vesicle protein K</fullName>
    </submittedName>
</protein>
<evidence type="ECO:0000313" key="6">
    <source>
        <dbReference type="Proteomes" id="UP001596074"/>
    </source>
</evidence>
<proteinExistence type="inferred from homology"/>
<dbReference type="PANTHER" id="PTHR40137">
    <property type="entry name" value="PROTEIN GVPK 1"/>
    <property type="match status" value="1"/>
</dbReference>
<dbReference type="EMBL" id="JBHSON010000102">
    <property type="protein sequence ID" value="MFC5753071.1"/>
    <property type="molecule type" value="Genomic_DNA"/>
</dbReference>
<keyword evidence="6" id="KW-1185">Reference proteome</keyword>
<keyword evidence="1" id="KW-0304">Gas vesicle</keyword>
<feature type="region of interest" description="Disordered" evidence="4">
    <location>
        <begin position="1"/>
        <end position="37"/>
    </location>
</feature>
<evidence type="ECO:0000256" key="4">
    <source>
        <dbReference type="SAM" id="MobiDB-lite"/>
    </source>
</evidence>
<comment type="similarity">
    <text evidence="3">Belongs to the gas vesicle GvpK family.</text>
</comment>
<gene>
    <name evidence="5" type="ORF">ACFPZN_46295</name>
</gene>
<comment type="subcellular location">
    <subcellularLocation>
        <location evidence="2">Gas vesicle</location>
    </subcellularLocation>
</comment>
<accession>A0ABW1AEW3</accession>
<feature type="compositionally biased region" description="Basic and acidic residues" evidence="4">
    <location>
        <begin position="1"/>
        <end position="13"/>
    </location>
</feature>
<comment type="caution">
    <text evidence="5">The sequence shown here is derived from an EMBL/GenBank/DDBJ whole genome shotgun (WGS) entry which is preliminary data.</text>
</comment>